<accession>A0A7W8IHV6</accession>
<dbReference type="GO" id="GO:0003677">
    <property type="term" value="F:DNA binding"/>
    <property type="evidence" value="ECO:0007669"/>
    <property type="project" value="UniProtKB-KW"/>
</dbReference>
<dbReference type="InterPro" id="IPR050090">
    <property type="entry name" value="Tyrosine_recombinase_XerCD"/>
</dbReference>
<dbReference type="SUPFAM" id="SSF56349">
    <property type="entry name" value="DNA breaking-rejoining enzymes"/>
    <property type="match status" value="1"/>
</dbReference>
<dbReference type="InterPro" id="IPR011010">
    <property type="entry name" value="DNA_brk_join_enz"/>
</dbReference>
<evidence type="ECO:0000259" key="4">
    <source>
        <dbReference type="PROSITE" id="PS51898"/>
    </source>
</evidence>
<keyword evidence="6" id="KW-1185">Reference proteome</keyword>
<name>A0A7W8IHV6_9BACT</name>
<dbReference type="GO" id="GO:0006310">
    <property type="term" value="P:DNA recombination"/>
    <property type="evidence" value="ECO:0007669"/>
    <property type="project" value="UniProtKB-KW"/>
</dbReference>
<dbReference type="Gene3D" id="1.10.443.10">
    <property type="entry name" value="Intergrase catalytic core"/>
    <property type="match status" value="1"/>
</dbReference>
<sequence length="470" mass="52854">MIHNNHNVRIAGPRACECCGDLLQSHIDSWKGHSHFFCSKPACKVAARIVPGGRYVEPNTIPCAADGCGNYIPEGVYGKGTRFFVCSLVCRQNRYYSLRGAEVVFKCESCGKQGTGVRNDGKGLRKYCSRICAGKARYEKNLAKSGRHRPLLDLYLETAVVDRYRGGSIRTHTYAVTTFLEFADKTGIDSLEEVNPLTISNFAKWGREAGSPNLLAGVCHIKMFFDWQLGTGMRKAANPVVSSIHRVRQPHREPRPYSEKELVYIWSLLDLRGNSRLRAAAAIAEESGMRRGELANIRLGDLDLDHQEVFVRLPNKRNRERTARFGEKAKSLISTWLKDRNSNCGHDHLFHNSQNNPYSGLTMHLEFVKVLCKSWLGKQQHEEGMDAWSVHRMRHTMASRLSKGGADYATIMGAGGWTTFTAMVGYAKVDTEDARRGYEEAMTRYEASTKLSSEPLCLTLEEYLARVDTE</sequence>
<dbReference type="CDD" id="cd00397">
    <property type="entry name" value="DNA_BRE_C"/>
    <property type="match status" value="1"/>
</dbReference>
<comment type="similarity">
    <text evidence="1">Belongs to the 'phage' integrase family.</text>
</comment>
<dbReference type="InterPro" id="IPR010998">
    <property type="entry name" value="Integrase_recombinase_N"/>
</dbReference>
<dbReference type="AlphaFoldDB" id="A0A7W8IHV6"/>
<keyword evidence="2" id="KW-0238">DNA-binding</keyword>
<gene>
    <name evidence="5" type="ORF">HDF09_002116</name>
</gene>
<dbReference type="Gene3D" id="1.10.150.130">
    <property type="match status" value="1"/>
</dbReference>
<comment type="caution">
    <text evidence="5">The sequence shown here is derived from an EMBL/GenBank/DDBJ whole genome shotgun (WGS) entry which is preliminary data.</text>
</comment>
<keyword evidence="3" id="KW-0233">DNA recombination</keyword>
<dbReference type="GO" id="GO:0015074">
    <property type="term" value="P:DNA integration"/>
    <property type="evidence" value="ECO:0007669"/>
    <property type="project" value="InterPro"/>
</dbReference>
<dbReference type="Proteomes" id="UP000568106">
    <property type="component" value="Unassembled WGS sequence"/>
</dbReference>
<dbReference type="InterPro" id="IPR013762">
    <property type="entry name" value="Integrase-like_cat_sf"/>
</dbReference>
<dbReference type="PROSITE" id="PS51898">
    <property type="entry name" value="TYR_RECOMBINASE"/>
    <property type="match status" value="1"/>
</dbReference>
<evidence type="ECO:0000313" key="5">
    <source>
        <dbReference type="EMBL" id="MBB5317447.1"/>
    </source>
</evidence>
<dbReference type="EMBL" id="JACHDY010000002">
    <property type="protein sequence ID" value="MBB5317447.1"/>
    <property type="molecule type" value="Genomic_DNA"/>
</dbReference>
<dbReference type="InterPro" id="IPR002104">
    <property type="entry name" value="Integrase_catalytic"/>
</dbReference>
<evidence type="ECO:0000256" key="2">
    <source>
        <dbReference type="ARBA" id="ARBA00023125"/>
    </source>
</evidence>
<dbReference type="Pfam" id="PF00589">
    <property type="entry name" value="Phage_integrase"/>
    <property type="match status" value="1"/>
</dbReference>
<organism evidence="5 6">
    <name type="scientific">Tunturiibacter empetritectus</name>
    <dbReference type="NCBI Taxonomy" id="3069691"/>
    <lineage>
        <taxon>Bacteria</taxon>
        <taxon>Pseudomonadati</taxon>
        <taxon>Acidobacteriota</taxon>
        <taxon>Terriglobia</taxon>
        <taxon>Terriglobales</taxon>
        <taxon>Acidobacteriaceae</taxon>
        <taxon>Tunturiibacter</taxon>
    </lineage>
</organism>
<evidence type="ECO:0000313" key="6">
    <source>
        <dbReference type="Proteomes" id="UP000568106"/>
    </source>
</evidence>
<dbReference type="PANTHER" id="PTHR30349:SF41">
    <property type="entry name" value="INTEGRASE_RECOMBINASE PROTEIN MJ0367-RELATED"/>
    <property type="match status" value="1"/>
</dbReference>
<dbReference type="PANTHER" id="PTHR30349">
    <property type="entry name" value="PHAGE INTEGRASE-RELATED"/>
    <property type="match status" value="1"/>
</dbReference>
<reference evidence="5" key="1">
    <citation type="submission" date="2020-08" db="EMBL/GenBank/DDBJ databases">
        <title>Genomic Encyclopedia of Type Strains, Phase IV (KMG-V): Genome sequencing to study the core and pangenomes of soil and plant-associated prokaryotes.</title>
        <authorList>
            <person name="Whitman W."/>
        </authorList>
    </citation>
    <scope>NUCLEOTIDE SEQUENCE [LARGE SCALE GENOMIC DNA]</scope>
    <source>
        <strain evidence="5">M8UP27</strain>
    </source>
</reference>
<evidence type="ECO:0000256" key="1">
    <source>
        <dbReference type="ARBA" id="ARBA00008857"/>
    </source>
</evidence>
<feature type="domain" description="Tyr recombinase" evidence="4">
    <location>
        <begin position="252"/>
        <end position="439"/>
    </location>
</feature>
<proteinExistence type="inferred from homology"/>
<protein>
    <submittedName>
        <fullName evidence="5">Integrase</fullName>
    </submittedName>
</protein>
<evidence type="ECO:0000256" key="3">
    <source>
        <dbReference type="ARBA" id="ARBA00023172"/>
    </source>
</evidence>